<name>A0A7X8SL40_9BACT</name>
<proteinExistence type="predicted"/>
<comment type="caution">
    <text evidence="2">The sequence shown here is derived from an EMBL/GenBank/DDBJ whole genome shotgun (WGS) entry which is preliminary data.</text>
</comment>
<keyword evidence="1" id="KW-0732">Signal</keyword>
<sequence>MKSILTLMIILTSIICTAQNKKTSKFNVPVTVDELSEPGNVLVRNVHEGVTIFKTHVKSDEYKLSAYNRKKQLIFTINVDEGNNNKILSFKEQRQQFPAELELTEELVKVFYRDIQGNRKSIAFTRGEIL</sequence>
<evidence type="ECO:0000313" key="2">
    <source>
        <dbReference type="EMBL" id="NLR92140.1"/>
    </source>
</evidence>
<feature type="chain" id="PRO_5030982734" evidence="1">
    <location>
        <begin position="19"/>
        <end position="130"/>
    </location>
</feature>
<evidence type="ECO:0000256" key="1">
    <source>
        <dbReference type="SAM" id="SignalP"/>
    </source>
</evidence>
<accession>A0A7X8SL40</accession>
<keyword evidence="3" id="KW-1185">Reference proteome</keyword>
<dbReference type="AlphaFoldDB" id="A0A7X8SL40"/>
<reference evidence="2 3" key="1">
    <citation type="submission" date="2020-04" db="EMBL/GenBank/DDBJ databases">
        <title>Flammeovirga sp. SR4, a novel species isolated from seawater.</title>
        <authorList>
            <person name="Wang X."/>
        </authorList>
    </citation>
    <scope>NUCLEOTIDE SEQUENCE [LARGE SCALE GENOMIC DNA]</scope>
    <source>
        <strain evidence="2 3">SR4</strain>
    </source>
</reference>
<dbReference type="EMBL" id="JABAIL010000003">
    <property type="protein sequence ID" value="NLR92140.1"/>
    <property type="molecule type" value="Genomic_DNA"/>
</dbReference>
<gene>
    <name evidence="2" type="ORF">HGP29_13015</name>
</gene>
<dbReference type="Proteomes" id="UP000585050">
    <property type="component" value="Unassembled WGS sequence"/>
</dbReference>
<evidence type="ECO:0000313" key="3">
    <source>
        <dbReference type="Proteomes" id="UP000585050"/>
    </source>
</evidence>
<protein>
    <submittedName>
        <fullName evidence="2">Uncharacterized protein</fullName>
    </submittedName>
</protein>
<feature type="signal peptide" evidence="1">
    <location>
        <begin position="1"/>
        <end position="18"/>
    </location>
</feature>
<organism evidence="2 3">
    <name type="scientific">Flammeovirga agarivorans</name>
    <dbReference type="NCBI Taxonomy" id="2726742"/>
    <lineage>
        <taxon>Bacteria</taxon>
        <taxon>Pseudomonadati</taxon>
        <taxon>Bacteroidota</taxon>
        <taxon>Cytophagia</taxon>
        <taxon>Cytophagales</taxon>
        <taxon>Flammeovirgaceae</taxon>
        <taxon>Flammeovirga</taxon>
    </lineage>
</organism>
<dbReference type="RefSeq" id="WP_168882845.1">
    <property type="nucleotide sequence ID" value="NZ_JABAIL010000003.1"/>
</dbReference>